<comment type="caution">
    <text evidence="1">The sequence shown here is derived from an EMBL/GenBank/DDBJ whole genome shotgun (WGS) entry which is preliminary data.</text>
</comment>
<protein>
    <submittedName>
        <fullName evidence="1">Uncharacterized protein</fullName>
    </submittedName>
</protein>
<dbReference type="Proteomes" id="UP000282454">
    <property type="component" value="Unassembled WGS sequence"/>
</dbReference>
<evidence type="ECO:0000313" key="1">
    <source>
        <dbReference type="EMBL" id="RLK58156.1"/>
    </source>
</evidence>
<dbReference type="AlphaFoldDB" id="A0A421B1J6"/>
<evidence type="ECO:0000313" key="2">
    <source>
        <dbReference type="Proteomes" id="UP000282454"/>
    </source>
</evidence>
<gene>
    <name evidence="1" type="ORF">CLV68_4250</name>
</gene>
<name>A0A421B1J6_9PSEU</name>
<sequence>MLSYSFLIDRLPAPADLRLAIAEVFAVDPAQVHIGRLYEDDGGPPATVSCTYLPLDGGDFPYRLDIGADDTVPGPTEPATATALARRFTLRALLSLNTPTDEYWRLITPTEDHQVPLDLTRLDQDHYVLATNA</sequence>
<proteinExistence type="predicted"/>
<organism evidence="1 2">
    <name type="scientific">Actinokineospora cianjurensis</name>
    <dbReference type="NCBI Taxonomy" id="585224"/>
    <lineage>
        <taxon>Bacteria</taxon>
        <taxon>Bacillati</taxon>
        <taxon>Actinomycetota</taxon>
        <taxon>Actinomycetes</taxon>
        <taxon>Pseudonocardiales</taxon>
        <taxon>Pseudonocardiaceae</taxon>
        <taxon>Actinokineospora</taxon>
    </lineage>
</organism>
<reference evidence="1 2" key="1">
    <citation type="submission" date="2018-10" db="EMBL/GenBank/DDBJ databases">
        <title>Genomic Encyclopedia of Archaeal and Bacterial Type Strains, Phase II (KMG-II): from individual species to whole genera.</title>
        <authorList>
            <person name="Goeker M."/>
        </authorList>
    </citation>
    <scope>NUCLEOTIDE SEQUENCE [LARGE SCALE GENOMIC DNA]</scope>
    <source>
        <strain evidence="1 2">DSM 45657</strain>
    </source>
</reference>
<dbReference type="OrthoDB" id="3698587at2"/>
<dbReference type="RefSeq" id="WP_121392621.1">
    <property type="nucleotide sequence ID" value="NZ_RCDD01000003.1"/>
</dbReference>
<accession>A0A421B1J6</accession>
<dbReference type="EMBL" id="RCDD01000003">
    <property type="protein sequence ID" value="RLK58156.1"/>
    <property type="molecule type" value="Genomic_DNA"/>
</dbReference>
<keyword evidence="2" id="KW-1185">Reference proteome</keyword>